<dbReference type="Proteomes" id="UP000515159">
    <property type="component" value="Chromosome 7"/>
</dbReference>
<proteinExistence type="predicted"/>
<dbReference type="PANTHER" id="PTHR44472">
    <property type="entry name" value="DDB1- AND CUL4-ASSOCIATED FACTOR 4-RELATED"/>
    <property type="match status" value="1"/>
</dbReference>
<keyword evidence="2" id="KW-0677">Repeat</keyword>
<feature type="compositionally biased region" description="Basic residues" evidence="4">
    <location>
        <begin position="46"/>
        <end position="55"/>
    </location>
</feature>
<dbReference type="PROSITE" id="PS50082">
    <property type="entry name" value="WD_REPEATS_2"/>
    <property type="match status" value="1"/>
</dbReference>
<evidence type="ECO:0000256" key="3">
    <source>
        <dbReference type="PROSITE-ProRule" id="PRU00221"/>
    </source>
</evidence>
<dbReference type="KEGG" id="gsh:117364236"/>
<dbReference type="OrthoDB" id="128867at2759"/>
<dbReference type="GeneID" id="117364236"/>
<dbReference type="InterPro" id="IPR036322">
    <property type="entry name" value="WD40_repeat_dom_sf"/>
</dbReference>
<keyword evidence="5" id="KW-1185">Reference proteome</keyword>
<protein>
    <submittedName>
        <fullName evidence="6">DDB1- and CUL4-associated factor 4</fullName>
    </submittedName>
</protein>
<dbReference type="FunCoup" id="A0A6P8RUF2">
    <property type="interactions" value="1067"/>
</dbReference>
<dbReference type="AlphaFoldDB" id="A0A6P8RUF2"/>
<feature type="compositionally biased region" description="Low complexity" evidence="4">
    <location>
        <begin position="90"/>
        <end position="103"/>
    </location>
</feature>
<evidence type="ECO:0000313" key="6">
    <source>
        <dbReference type="RefSeq" id="XP_033809139.1"/>
    </source>
</evidence>
<gene>
    <name evidence="6" type="primary">DCAF4</name>
</gene>
<evidence type="ECO:0000256" key="2">
    <source>
        <dbReference type="ARBA" id="ARBA00022737"/>
    </source>
</evidence>
<evidence type="ECO:0000313" key="5">
    <source>
        <dbReference type="Proteomes" id="UP000515159"/>
    </source>
</evidence>
<dbReference type="SUPFAM" id="SSF50978">
    <property type="entry name" value="WD40 repeat-like"/>
    <property type="match status" value="1"/>
</dbReference>
<dbReference type="Gene3D" id="2.130.10.10">
    <property type="entry name" value="YVTN repeat-like/Quinoprotein amine dehydrogenase"/>
    <property type="match status" value="1"/>
</dbReference>
<feature type="compositionally biased region" description="Basic and acidic residues" evidence="4">
    <location>
        <begin position="69"/>
        <end position="82"/>
    </location>
</feature>
<dbReference type="CTD" id="26094"/>
<dbReference type="InParanoid" id="A0A6P8RUF2"/>
<reference evidence="6" key="1">
    <citation type="submission" date="2025-08" db="UniProtKB">
        <authorList>
            <consortium name="RefSeq"/>
        </authorList>
    </citation>
    <scope>IDENTIFICATION</scope>
</reference>
<evidence type="ECO:0000256" key="1">
    <source>
        <dbReference type="ARBA" id="ARBA00022574"/>
    </source>
</evidence>
<accession>A0A6P8RUF2</accession>
<feature type="region of interest" description="Disordered" evidence="4">
    <location>
        <begin position="45"/>
        <end position="104"/>
    </location>
</feature>
<dbReference type="InterPro" id="IPR015943">
    <property type="entry name" value="WD40/YVTN_repeat-like_dom_sf"/>
</dbReference>
<dbReference type="Pfam" id="PF23761">
    <property type="entry name" value="Beta-prop_DCAF4"/>
    <property type="match status" value="1"/>
</dbReference>
<dbReference type="InterPro" id="IPR052254">
    <property type="entry name" value="CUL4-DDB1_E3_ligase_receptor"/>
</dbReference>
<sequence>MYLLSHSPAPNRQRLPRAACYRFPNLFSDSDARIQLAKIGSCVRRGAGRARRRGKAPSSGGRLLANCRSENRKHVSRPEDFHAPVNVDTSNMDSSSSLTSRSSKVPELPGFYYDPEKNRYFRLLPGNNNCNPLTKESIQQREMESKRLRLLEEDQQRKKTIRTGLNSLFLHQKRQLGLLNSTSYCRRVHELKVNCMQRQKVEIRSPPEFFYRTGANPFQLLLADTACETVFAVNAFDCGWYYYGIITLDSLWNDHLQVNRCNNLNFTKQKINAACWASVTHPNSHLLLCFMGTADTPGSVGLLPVSQLSIFSEDLSELLCSVKISMAWSCAWCLNPQVDSCFSKGLTRRVYVTNVATGHSQTFPTQSDVLAQQFSTRTPVLYNGCRSGEIFSIDLRQHREKGRRKHVHFFHNSAVTSLKILQDENYMLASDMAGKIKLWDLRTRKCVKQYEGHNNQYAHLPLHVNEEAGLLAAVGQDCYTRIWSLQDSKLLRTIPSPYPTAKDSIPNVVFSSHLGGRRGVPGLLMAVKQDLFYFSYNTDT</sequence>
<keyword evidence="1 3" id="KW-0853">WD repeat</keyword>
<dbReference type="GO" id="GO:0080008">
    <property type="term" value="C:Cul4-RING E3 ubiquitin ligase complex"/>
    <property type="evidence" value="ECO:0007669"/>
    <property type="project" value="TreeGrafter"/>
</dbReference>
<feature type="repeat" description="WD" evidence="3">
    <location>
        <begin position="411"/>
        <end position="449"/>
    </location>
</feature>
<organism evidence="5 6">
    <name type="scientific">Geotrypetes seraphini</name>
    <name type="common">Gaboon caecilian</name>
    <name type="synonym">Caecilia seraphini</name>
    <dbReference type="NCBI Taxonomy" id="260995"/>
    <lineage>
        <taxon>Eukaryota</taxon>
        <taxon>Metazoa</taxon>
        <taxon>Chordata</taxon>
        <taxon>Craniata</taxon>
        <taxon>Vertebrata</taxon>
        <taxon>Euteleostomi</taxon>
        <taxon>Amphibia</taxon>
        <taxon>Gymnophiona</taxon>
        <taxon>Geotrypetes</taxon>
    </lineage>
</organism>
<dbReference type="RefSeq" id="XP_033809139.1">
    <property type="nucleotide sequence ID" value="XM_033953248.1"/>
</dbReference>
<dbReference type="InterPro" id="IPR001680">
    <property type="entry name" value="WD40_rpt"/>
</dbReference>
<name>A0A6P8RUF2_GEOSA</name>
<evidence type="ECO:0000256" key="4">
    <source>
        <dbReference type="SAM" id="MobiDB-lite"/>
    </source>
</evidence>
<dbReference type="SMART" id="SM00320">
    <property type="entry name" value="WD40"/>
    <property type="match status" value="2"/>
</dbReference>
<dbReference type="PANTHER" id="PTHR44472:SF1">
    <property type="entry name" value="DDB1 AND CUL4 ASSOCIATED FACTOR 4"/>
    <property type="match status" value="1"/>
</dbReference>